<dbReference type="OrthoDB" id="10268090at2759"/>
<keyword evidence="5" id="KW-1185">Reference proteome</keyword>
<evidence type="ECO:0000313" key="4">
    <source>
        <dbReference type="EMBL" id="EDV42372.1"/>
    </source>
</evidence>
<keyword evidence="4" id="KW-0560">Oxidoreductase</keyword>
<organism evidence="4 5">
    <name type="scientific">Drosophila ananassae</name>
    <name type="common">Fruit fly</name>
    <dbReference type="NCBI Taxonomy" id="7217"/>
    <lineage>
        <taxon>Eukaryota</taxon>
        <taxon>Metazoa</taxon>
        <taxon>Ecdysozoa</taxon>
        <taxon>Arthropoda</taxon>
        <taxon>Hexapoda</taxon>
        <taxon>Insecta</taxon>
        <taxon>Pterygota</taxon>
        <taxon>Neoptera</taxon>
        <taxon>Endopterygota</taxon>
        <taxon>Diptera</taxon>
        <taxon>Brachycera</taxon>
        <taxon>Muscomorpha</taxon>
        <taxon>Ephydroidea</taxon>
        <taxon>Drosophilidae</taxon>
        <taxon>Drosophila</taxon>
        <taxon>Sophophora</taxon>
    </lineage>
</organism>
<dbReference type="FunFam" id="3.40.50.720:FF:000178">
    <property type="entry name" value="Saccharopine dehydrogenase-like oxidoreductase"/>
    <property type="match status" value="1"/>
</dbReference>
<dbReference type="GO" id="GO:0009247">
    <property type="term" value="P:glycolipid biosynthetic process"/>
    <property type="evidence" value="ECO:0007669"/>
    <property type="project" value="TreeGrafter"/>
</dbReference>
<dbReference type="SMR" id="B3M2Q1"/>
<keyword evidence="2" id="KW-0812">Transmembrane</keyword>
<dbReference type="GO" id="GO:0005739">
    <property type="term" value="C:mitochondrion"/>
    <property type="evidence" value="ECO:0007669"/>
    <property type="project" value="TreeGrafter"/>
</dbReference>
<dbReference type="SUPFAM" id="SSF51735">
    <property type="entry name" value="NAD(P)-binding Rossmann-fold domains"/>
    <property type="match status" value="1"/>
</dbReference>
<keyword evidence="2" id="KW-1133">Transmembrane helix</keyword>
<dbReference type="AlphaFoldDB" id="B3M2Q1"/>
<keyword evidence="2" id="KW-0472">Membrane</keyword>
<dbReference type="GO" id="GO:0016491">
    <property type="term" value="F:oxidoreductase activity"/>
    <property type="evidence" value="ECO:0007669"/>
    <property type="project" value="UniProtKB-KW"/>
</dbReference>
<dbReference type="EMBL" id="CH902617">
    <property type="protein sequence ID" value="EDV42372.1"/>
    <property type="molecule type" value="Genomic_DNA"/>
</dbReference>
<dbReference type="GO" id="GO:0005811">
    <property type="term" value="C:lipid droplet"/>
    <property type="evidence" value="ECO:0007669"/>
    <property type="project" value="TreeGrafter"/>
</dbReference>
<evidence type="ECO:0000256" key="1">
    <source>
        <dbReference type="ARBA" id="ARBA00038048"/>
    </source>
</evidence>
<dbReference type="OMA" id="MQLRYHD"/>
<dbReference type="FunCoup" id="B3M2Q1">
    <property type="interactions" value="272"/>
</dbReference>
<dbReference type="KEGG" id="dan:6500733"/>
<dbReference type="PANTHER" id="PTHR12286:SF5">
    <property type="entry name" value="SACCHAROPINE DEHYDROGENASE-LIKE OXIDOREDUCTASE"/>
    <property type="match status" value="1"/>
</dbReference>
<dbReference type="InterPro" id="IPR005097">
    <property type="entry name" value="Sacchrp_dh_NADP-bd"/>
</dbReference>
<evidence type="ECO:0000256" key="2">
    <source>
        <dbReference type="SAM" id="Phobius"/>
    </source>
</evidence>
<dbReference type="InterPro" id="IPR036291">
    <property type="entry name" value="NAD(P)-bd_dom_sf"/>
</dbReference>
<comment type="similarity">
    <text evidence="1">Belongs to the saccharopine dehydrogenase family.</text>
</comment>
<dbReference type="Pfam" id="PF03435">
    <property type="entry name" value="Sacchrp_dh_NADP"/>
    <property type="match status" value="1"/>
</dbReference>
<dbReference type="Gene3D" id="3.40.50.720">
    <property type="entry name" value="NAD(P)-binding Rossmann-like Domain"/>
    <property type="match status" value="1"/>
</dbReference>
<dbReference type="GeneID" id="6500733"/>
<feature type="transmembrane region" description="Helical" evidence="2">
    <location>
        <begin position="279"/>
        <end position="300"/>
    </location>
</feature>
<dbReference type="GO" id="GO:0005886">
    <property type="term" value="C:plasma membrane"/>
    <property type="evidence" value="ECO:0007669"/>
    <property type="project" value="TreeGrafter"/>
</dbReference>
<evidence type="ECO:0000259" key="3">
    <source>
        <dbReference type="Pfam" id="PF03435"/>
    </source>
</evidence>
<dbReference type="InterPro" id="IPR051276">
    <property type="entry name" value="Saccharopine_DH-like_oxidrdct"/>
</dbReference>
<reference evidence="4 5" key="1">
    <citation type="journal article" date="2007" name="Nature">
        <title>Evolution of genes and genomes on the Drosophila phylogeny.</title>
        <authorList>
            <consortium name="Drosophila 12 Genomes Consortium"/>
            <person name="Clark A.G."/>
            <person name="Eisen M.B."/>
            <person name="Smith D.R."/>
            <person name="Bergman C.M."/>
            <person name="Oliver B."/>
            <person name="Markow T.A."/>
            <person name="Kaufman T.C."/>
            <person name="Kellis M."/>
            <person name="Gelbart W."/>
            <person name="Iyer V.N."/>
            <person name="Pollard D.A."/>
            <person name="Sackton T.B."/>
            <person name="Larracuente A.M."/>
            <person name="Singh N.D."/>
            <person name="Abad J.P."/>
            <person name="Abt D.N."/>
            <person name="Adryan B."/>
            <person name="Aguade M."/>
            <person name="Akashi H."/>
            <person name="Anderson W.W."/>
            <person name="Aquadro C.F."/>
            <person name="Ardell D.H."/>
            <person name="Arguello R."/>
            <person name="Artieri C.G."/>
            <person name="Barbash D.A."/>
            <person name="Barker D."/>
            <person name="Barsanti P."/>
            <person name="Batterham P."/>
            <person name="Batzoglou S."/>
            <person name="Begun D."/>
            <person name="Bhutkar A."/>
            <person name="Blanco E."/>
            <person name="Bosak S.A."/>
            <person name="Bradley R.K."/>
            <person name="Brand A.D."/>
            <person name="Brent M.R."/>
            <person name="Brooks A.N."/>
            <person name="Brown R.H."/>
            <person name="Butlin R.K."/>
            <person name="Caggese C."/>
            <person name="Calvi B.R."/>
            <person name="Bernardo de Carvalho A."/>
            <person name="Caspi A."/>
            <person name="Castrezana S."/>
            <person name="Celniker S.E."/>
            <person name="Chang J.L."/>
            <person name="Chapple C."/>
            <person name="Chatterji S."/>
            <person name="Chinwalla A."/>
            <person name="Civetta A."/>
            <person name="Clifton S.W."/>
            <person name="Comeron J.M."/>
            <person name="Costello J.C."/>
            <person name="Coyne J.A."/>
            <person name="Daub J."/>
            <person name="David R.G."/>
            <person name="Delcher A.L."/>
            <person name="Delehaunty K."/>
            <person name="Do C.B."/>
            <person name="Ebling H."/>
            <person name="Edwards K."/>
            <person name="Eickbush T."/>
            <person name="Evans J.D."/>
            <person name="Filipski A."/>
            <person name="Findeiss S."/>
            <person name="Freyhult E."/>
            <person name="Fulton L."/>
            <person name="Fulton R."/>
            <person name="Garcia A.C."/>
            <person name="Gardiner A."/>
            <person name="Garfield D.A."/>
            <person name="Garvin B.E."/>
            <person name="Gibson G."/>
            <person name="Gilbert D."/>
            <person name="Gnerre S."/>
            <person name="Godfrey J."/>
            <person name="Good R."/>
            <person name="Gotea V."/>
            <person name="Gravely B."/>
            <person name="Greenberg A.J."/>
            <person name="Griffiths-Jones S."/>
            <person name="Gross S."/>
            <person name="Guigo R."/>
            <person name="Gustafson E.A."/>
            <person name="Haerty W."/>
            <person name="Hahn M.W."/>
            <person name="Halligan D.L."/>
            <person name="Halpern A.L."/>
            <person name="Halter G.M."/>
            <person name="Han M.V."/>
            <person name="Heger A."/>
            <person name="Hillier L."/>
            <person name="Hinrichs A.S."/>
            <person name="Holmes I."/>
            <person name="Hoskins R.A."/>
            <person name="Hubisz M.J."/>
            <person name="Hultmark D."/>
            <person name="Huntley M.A."/>
            <person name="Jaffe D.B."/>
            <person name="Jagadeeshan S."/>
            <person name="Jeck W.R."/>
            <person name="Johnson J."/>
            <person name="Jones C.D."/>
            <person name="Jordan W.C."/>
            <person name="Karpen G.H."/>
            <person name="Kataoka E."/>
            <person name="Keightley P.D."/>
            <person name="Kheradpour P."/>
            <person name="Kirkness E.F."/>
            <person name="Koerich L.B."/>
            <person name="Kristiansen K."/>
            <person name="Kudrna D."/>
            <person name="Kulathinal R.J."/>
            <person name="Kumar S."/>
            <person name="Kwok R."/>
            <person name="Lander E."/>
            <person name="Langley C.H."/>
            <person name="Lapoint R."/>
            <person name="Lazzaro B.P."/>
            <person name="Lee S.J."/>
            <person name="Levesque L."/>
            <person name="Li R."/>
            <person name="Lin C.F."/>
            <person name="Lin M.F."/>
            <person name="Lindblad-Toh K."/>
            <person name="Llopart A."/>
            <person name="Long M."/>
            <person name="Low L."/>
            <person name="Lozovsky E."/>
            <person name="Lu J."/>
            <person name="Luo M."/>
            <person name="Machado C.A."/>
            <person name="Makalowski W."/>
            <person name="Marzo M."/>
            <person name="Matsuda M."/>
            <person name="Matzkin L."/>
            <person name="McAllister B."/>
            <person name="McBride C.S."/>
            <person name="McKernan B."/>
            <person name="McKernan K."/>
            <person name="Mendez-Lago M."/>
            <person name="Minx P."/>
            <person name="Mollenhauer M.U."/>
            <person name="Montooth K."/>
            <person name="Mount S.M."/>
            <person name="Mu X."/>
            <person name="Myers E."/>
            <person name="Negre B."/>
            <person name="Newfeld S."/>
            <person name="Nielsen R."/>
            <person name="Noor M.A."/>
            <person name="O'Grady P."/>
            <person name="Pachter L."/>
            <person name="Papaceit M."/>
            <person name="Parisi M.J."/>
            <person name="Parisi M."/>
            <person name="Parts L."/>
            <person name="Pedersen J.S."/>
            <person name="Pesole G."/>
            <person name="Phillippy A.M."/>
            <person name="Ponting C.P."/>
            <person name="Pop M."/>
            <person name="Porcelli D."/>
            <person name="Powell J.R."/>
            <person name="Prohaska S."/>
            <person name="Pruitt K."/>
            <person name="Puig M."/>
            <person name="Quesneville H."/>
            <person name="Ram K.R."/>
            <person name="Rand D."/>
            <person name="Rasmussen M.D."/>
            <person name="Reed L.K."/>
            <person name="Reenan R."/>
            <person name="Reily A."/>
            <person name="Remington K.A."/>
            <person name="Rieger T.T."/>
            <person name="Ritchie M.G."/>
            <person name="Robin C."/>
            <person name="Rogers Y.H."/>
            <person name="Rohde C."/>
            <person name="Rozas J."/>
            <person name="Rubenfield M.J."/>
            <person name="Ruiz A."/>
            <person name="Russo S."/>
            <person name="Salzberg S.L."/>
            <person name="Sanchez-Gracia A."/>
            <person name="Saranga D.J."/>
            <person name="Sato H."/>
            <person name="Schaeffer S.W."/>
            <person name="Schatz M.C."/>
            <person name="Schlenke T."/>
            <person name="Schwartz R."/>
            <person name="Segarra C."/>
            <person name="Singh R.S."/>
            <person name="Sirot L."/>
            <person name="Sirota M."/>
            <person name="Sisneros N.B."/>
            <person name="Smith C.D."/>
            <person name="Smith T.F."/>
            <person name="Spieth J."/>
            <person name="Stage D.E."/>
            <person name="Stark A."/>
            <person name="Stephan W."/>
            <person name="Strausberg R.L."/>
            <person name="Strempel S."/>
            <person name="Sturgill D."/>
            <person name="Sutton G."/>
            <person name="Sutton G.G."/>
            <person name="Tao W."/>
            <person name="Teichmann S."/>
            <person name="Tobari Y.N."/>
            <person name="Tomimura Y."/>
            <person name="Tsolas J.M."/>
            <person name="Valente V.L."/>
            <person name="Venter E."/>
            <person name="Venter J.C."/>
            <person name="Vicario S."/>
            <person name="Vieira F.G."/>
            <person name="Vilella A.J."/>
            <person name="Villasante A."/>
            <person name="Walenz B."/>
            <person name="Wang J."/>
            <person name="Wasserman M."/>
            <person name="Watts T."/>
            <person name="Wilson D."/>
            <person name="Wilson R.K."/>
            <person name="Wing R.A."/>
            <person name="Wolfner M.F."/>
            <person name="Wong A."/>
            <person name="Wong G.K."/>
            <person name="Wu C.I."/>
            <person name="Wu G."/>
            <person name="Yamamoto D."/>
            <person name="Yang H.P."/>
            <person name="Yang S.P."/>
            <person name="Yorke J.A."/>
            <person name="Yoshida K."/>
            <person name="Zdobnov E."/>
            <person name="Zhang P."/>
            <person name="Zhang Y."/>
            <person name="Zimin A.V."/>
            <person name="Baldwin J."/>
            <person name="Abdouelleil A."/>
            <person name="Abdulkadir J."/>
            <person name="Abebe A."/>
            <person name="Abera B."/>
            <person name="Abreu J."/>
            <person name="Acer S.C."/>
            <person name="Aftuck L."/>
            <person name="Alexander A."/>
            <person name="An P."/>
            <person name="Anderson E."/>
            <person name="Anderson S."/>
            <person name="Arachi H."/>
            <person name="Azer M."/>
            <person name="Bachantsang P."/>
            <person name="Barry A."/>
            <person name="Bayul T."/>
            <person name="Berlin A."/>
            <person name="Bessette D."/>
            <person name="Bloom T."/>
            <person name="Blye J."/>
            <person name="Boguslavskiy L."/>
            <person name="Bonnet C."/>
            <person name="Boukhgalter B."/>
            <person name="Bourzgui I."/>
            <person name="Brown A."/>
            <person name="Cahill P."/>
            <person name="Channer S."/>
            <person name="Cheshatsang Y."/>
            <person name="Chuda L."/>
            <person name="Citroen M."/>
            <person name="Collymore A."/>
            <person name="Cooke P."/>
            <person name="Costello M."/>
            <person name="D'Aco K."/>
            <person name="Daza R."/>
            <person name="De Haan G."/>
            <person name="DeGray S."/>
            <person name="DeMaso C."/>
            <person name="Dhargay N."/>
            <person name="Dooley K."/>
            <person name="Dooley E."/>
            <person name="Doricent M."/>
            <person name="Dorje P."/>
            <person name="Dorjee K."/>
            <person name="Dupes A."/>
            <person name="Elong R."/>
            <person name="Falk J."/>
            <person name="Farina A."/>
            <person name="Faro S."/>
            <person name="Ferguson D."/>
            <person name="Fisher S."/>
            <person name="Foley C.D."/>
            <person name="Franke A."/>
            <person name="Friedrich D."/>
            <person name="Gadbois L."/>
            <person name="Gearin G."/>
            <person name="Gearin C.R."/>
            <person name="Giannoukos G."/>
            <person name="Goode T."/>
            <person name="Graham J."/>
            <person name="Grandbois E."/>
            <person name="Grewal S."/>
            <person name="Gyaltsen K."/>
            <person name="Hafez N."/>
            <person name="Hagos B."/>
            <person name="Hall J."/>
            <person name="Henson C."/>
            <person name="Hollinger A."/>
            <person name="Honan T."/>
            <person name="Huard M.D."/>
            <person name="Hughes L."/>
            <person name="Hurhula B."/>
            <person name="Husby M.E."/>
            <person name="Kamat A."/>
            <person name="Kanga B."/>
            <person name="Kashin S."/>
            <person name="Khazanovich D."/>
            <person name="Kisner P."/>
            <person name="Lance K."/>
            <person name="Lara M."/>
            <person name="Lee W."/>
            <person name="Lennon N."/>
            <person name="Letendre F."/>
            <person name="LeVine R."/>
            <person name="Lipovsky A."/>
            <person name="Liu X."/>
            <person name="Liu J."/>
            <person name="Liu S."/>
            <person name="Lokyitsang T."/>
            <person name="Lokyitsang Y."/>
            <person name="Lubonja R."/>
            <person name="Lui A."/>
            <person name="MacDonald P."/>
            <person name="Magnisalis V."/>
            <person name="Maru K."/>
            <person name="Matthews C."/>
            <person name="McCusker W."/>
            <person name="McDonough S."/>
            <person name="Mehta T."/>
            <person name="Meldrim J."/>
            <person name="Meneus L."/>
            <person name="Mihai O."/>
            <person name="Mihalev A."/>
            <person name="Mihova T."/>
            <person name="Mittelman R."/>
            <person name="Mlenga V."/>
            <person name="Montmayeur A."/>
            <person name="Mulrain L."/>
            <person name="Navidi A."/>
            <person name="Naylor J."/>
            <person name="Negash T."/>
            <person name="Nguyen T."/>
            <person name="Nguyen N."/>
            <person name="Nicol R."/>
            <person name="Norbu C."/>
            <person name="Norbu N."/>
            <person name="Novod N."/>
            <person name="O'Neill B."/>
            <person name="Osman S."/>
            <person name="Markiewicz E."/>
            <person name="Oyono O.L."/>
            <person name="Patti C."/>
            <person name="Phunkhang P."/>
            <person name="Pierre F."/>
            <person name="Priest M."/>
            <person name="Raghuraman S."/>
            <person name="Rege F."/>
            <person name="Reyes R."/>
            <person name="Rise C."/>
            <person name="Rogov P."/>
            <person name="Ross K."/>
            <person name="Ryan E."/>
            <person name="Settipalli S."/>
            <person name="Shea T."/>
            <person name="Sherpa N."/>
            <person name="Shi L."/>
            <person name="Shih D."/>
            <person name="Sparrow T."/>
            <person name="Spaulding J."/>
            <person name="Stalker J."/>
            <person name="Stange-Thomann N."/>
            <person name="Stavropoulos S."/>
            <person name="Stone C."/>
            <person name="Strader C."/>
            <person name="Tesfaye S."/>
            <person name="Thomson T."/>
            <person name="Thoulutsang Y."/>
            <person name="Thoulutsang D."/>
            <person name="Topham K."/>
            <person name="Topping I."/>
            <person name="Tsamla T."/>
            <person name="Vassiliev H."/>
            <person name="Vo A."/>
            <person name="Wangchuk T."/>
            <person name="Wangdi T."/>
            <person name="Weiand M."/>
            <person name="Wilkinson J."/>
            <person name="Wilson A."/>
            <person name="Yadav S."/>
            <person name="Young G."/>
            <person name="Yu Q."/>
            <person name="Zembek L."/>
            <person name="Zhong D."/>
            <person name="Zimmer A."/>
            <person name="Zwirko Z."/>
            <person name="Jaffe D.B."/>
            <person name="Alvarez P."/>
            <person name="Brockman W."/>
            <person name="Butler J."/>
            <person name="Chin C."/>
            <person name="Gnerre S."/>
            <person name="Grabherr M."/>
            <person name="Kleber M."/>
            <person name="Mauceli E."/>
            <person name="MacCallum I."/>
        </authorList>
    </citation>
    <scope>NUCLEOTIDE SEQUENCE [LARGE SCALE GENOMIC DNA]</scope>
    <source>
        <strain evidence="5">Tucson 14024-0371.13</strain>
    </source>
</reference>
<name>B3M2Q1_DROAN</name>
<feature type="domain" description="Saccharopine dehydrogenase NADP binding" evidence="3">
    <location>
        <begin position="9"/>
        <end position="139"/>
    </location>
</feature>
<proteinExistence type="inferred from homology"/>
<gene>
    <name evidence="4" type="primary">Dana\GF17952</name>
    <name evidence="4" type="synonym">dana_GLEANR_19214</name>
    <name evidence="4" type="ORF">GF17952</name>
</gene>
<dbReference type="HOGENOM" id="CLU_031002_1_0_1"/>
<evidence type="ECO:0000313" key="5">
    <source>
        <dbReference type="Proteomes" id="UP000007801"/>
    </source>
</evidence>
<protein>
    <recommendedName>
        <fullName evidence="3">Saccharopine dehydrogenase NADP binding domain-containing protein</fullName>
    </recommendedName>
</protein>
<sequence>MATKKLDAIIFGATGFTGKYTVLEAVSVLKGLTWGVAGRNPEKLKAVLQEIGAKSKTDLSQTPVVIADVNNESSLLEMAKRCRVVVNTAGPYRFFGENVVKACLEAGTHHVDVSGEPQYMEQMQLRYNDLAKERGVYIISACGFDSIPADMGVTFIEKNFDGVVNSVENFVYMGVKGGAKGTGSAALNTGTWESAIFAIANRSESLAIRRKLFPERLPKFQPALKNRSPLSRASEVDNKVILPFPETDRSVVYRSQRFLYEQEKKRPVQMQAYMTYPSWFAGSVVVLFAMVIGIMSKFAYGRQLLLKYPRIFSGGMASPEGPSEERMERSFFRMTMKATGWPSSEKLAESTDQYSTPPSKTLTVKVTGPNPGYGSTCVALLSTAKTILNESDKMPGPGGVLPPGAAFRNTSLITELGKYEHGIKFEVVGNSKL</sequence>
<dbReference type="eggNOG" id="KOG2733">
    <property type="taxonomic scope" value="Eukaryota"/>
</dbReference>
<dbReference type="Proteomes" id="UP000007801">
    <property type="component" value="Unassembled WGS sequence"/>
</dbReference>
<dbReference type="PANTHER" id="PTHR12286">
    <property type="entry name" value="SACCHAROPINE DEHYDROGENASE-LIKE OXIDOREDUCTASE"/>
    <property type="match status" value="1"/>
</dbReference>
<accession>B3M2Q1</accession>
<dbReference type="InParanoid" id="B3M2Q1"/>
<dbReference type="PhylomeDB" id="B3M2Q1"/>